<organism evidence="2 3">
    <name type="scientific">Solanum commersonii</name>
    <name type="common">Commerson's wild potato</name>
    <name type="synonym">Commerson's nightshade</name>
    <dbReference type="NCBI Taxonomy" id="4109"/>
    <lineage>
        <taxon>Eukaryota</taxon>
        <taxon>Viridiplantae</taxon>
        <taxon>Streptophyta</taxon>
        <taxon>Embryophyta</taxon>
        <taxon>Tracheophyta</taxon>
        <taxon>Spermatophyta</taxon>
        <taxon>Magnoliopsida</taxon>
        <taxon>eudicotyledons</taxon>
        <taxon>Gunneridae</taxon>
        <taxon>Pentapetalae</taxon>
        <taxon>asterids</taxon>
        <taxon>lamiids</taxon>
        <taxon>Solanales</taxon>
        <taxon>Solanaceae</taxon>
        <taxon>Solanoideae</taxon>
        <taxon>Solaneae</taxon>
        <taxon>Solanum</taxon>
    </lineage>
</organism>
<gene>
    <name evidence="2" type="ORF">H5410_029495</name>
</gene>
<evidence type="ECO:0000256" key="1">
    <source>
        <dbReference type="SAM" id="MobiDB-lite"/>
    </source>
</evidence>
<accession>A0A9J5Z4S7</accession>
<protein>
    <submittedName>
        <fullName evidence="2">Uncharacterized protein</fullName>
    </submittedName>
</protein>
<dbReference type="AlphaFoldDB" id="A0A9J5Z4S7"/>
<feature type="compositionally biased region" description="Basic and acidic residues" evidence="1">
    <location>
        <begin position="1"/>
        <end position="15"/>
    </location>
</feature>
<keyword evidence="3" id="KW-1185">Reference proteome</keyword>
<comment type="caution">
    <text evidence="2">The sequence shown here is derived from an EMBL/GenBank/DDBJ whole genome shotgun (WGS) entry which is preliminary data.</text>
</comment>
<proteinExistence type="predicted"/>
<evidence type="ECO:0000313" key="2">
    <source>
        <dbReference type="EMBL" id="KAG5608003.1"/>
    </source>
</evidence>
<feature type="region of interest" description="Disordered" evidence="1">
    <location>
        <begin position="1"/>
        <end position="20"/>
    </location>
</feature>
<dbReference type="EMBL" id="JACXVP010000005">
    <property type="protein sequence ID" value="KAG5608003.1"/>
    <property type="molecule type" value="Genomic_DNA"/>
</dbReference>
<name>A0A9J5Z4S7_SOLCO</name>
<reference evidence="2 3" key="1">
    <citation type="submission" date="2020-09" db="EMBL/GenBank/DDBJ databases">
        <title>De no assembly of potato wild relative species, Solanum commersonii.</title>
        <authorList>
            <person name="Cho K."/>
        </authorList>
    </citation>
    <scope>NUCLEOTIDE SEQUENCE [LARGE SCALE GENOMIC DNA]</scope>
    <source>
        <strain evidence="2">LZ3.2</strain>
        <tissue evidence="2">Leaf</tissue>
    </source>
</reference>
<evidence type="ECO:0000313" key="3">
    <source>
        <dbReference type="Proteomes" id="UP000824120"/>
    </source>
</evidence>
<sequence length="60" mass="6543">MKKRIADAKKVKEQRTSTTIHDLQQQVGTIPPKTSKGDATRAHIRKMTTMVPKGSAAVAV</sequence>
<dbReference type="Proteomes" id="UP000824120">
    <property type="component" value="Chromosome 5"/>
</dbReference>